<keyword evidence="6" id="KW-1185">Reference proteome</keyword>
<dbReference type="InterPro" id="IPR006949">
    <property type="entry name" value="Barrel_Baseplate_J-like"/>
</dbReference>
<reference evidence="5 6" key="1">
    <citation type="submission" date="2016-10" db="EMBL/GenBank/DDBJ databases">
        <authorList>
            <person name="de Groot N.N."/>
        </authorList>
    </citation>
    <scope>NUCLEOTIDE SEQUENCE [LARGE SCALE GENOMIC DNA]</scope>
    <source>
        <strain evidence="5 6">DSM 13305</strain>
    </source>
</reference>
<dbReference type="OrthoDB" id="2554267at2"/>
<protein>
    <submittedName>
        <fullName evidence="5">Uncharacterized phage protein gp47/JayE</fullName>
    </submittedName>
</protein>
<name>A0A1H8U654_9FIRM</name>
<feature type="domain" description="Baseplate protein J-like barrel" evidence="2">
    <location>
        <begin position="93"/>
        <end position="180"/>
    </location>
</feature>
<evidence type="ECO:0000256" key="1">
    <source>
        <dbReference type="ARBA" id="ARBA00038087"/>
    </source>
</evidence>
<dbReference type="AlphaFoldDB" id="A0A1H8U654"/>
<sequence>MEIPVYLDSTQNTEEAIRQRMLDRVDDDIDKTEGSYVWDGLAPVAMELVFVSLLAQYVLNMGFAQTSADDYLTMRAAEHGVIIRPAVKATGKVLFTGTPGSTVPEGLLLSTEGAETEDSSSLQFVTTQNITLDETGHGEAAIEAVEAGAQGNIPAGRIVLMLADRRNVQAVTNPEPTTGGLDVEDPEILRARYLEKVRHPGTSGNIDDYKQWAKEVPGVTDVHVIPLWNGPGTVKLIVLGPNKLPPDAALVAAVQEYIAPTNGGERKAPIGATVAVDAAESLPIQIDATVLMDASANISLAEINENFTADLTEYLATMAFQADVIRYARIGSLLIEQTGVVDYIDLTINGGTGNIPVANNQVAVVGAVEIHV</sequence>
<proteinExistence type="inferred from homology"/>
<evidence type="ECO:0000259" key="4">
    <source>
        <dbReference type="Pfam" id="PF26079"/>
    </source>
</evidence>
<comment type="similarity">
    <text evidence="1">Belongs to the Mu gp47/PBSX XkdT family.</text>
</comment>
<dbReference type="Proteomes" id="UP000198847">
    <property type="component" value="Unassembled WGS sequence"/>
</dbReference>
<feature type="domain" description="Baseplate J-like central" evidence="3">
    <location>
        <begin position="202"/>
        <end position="277"/>
    </location>
</feature>
<dbReference type="RefSeq" id="WP_091745704.1">
    <property type="nucleotide sequence ID" value="NZ_FODY01000008.1"/>
</dbReference>
<evidence type="ECO:0000259" key="2">
    <source>
        <dbReference type="Pfam" id="PF04865"/>
    </source>
</evidence>
<dbReference type="Pfam" id="PF26079">
    <property type="entry name" value="Baseplate_J_C"/>
    <property type="match status" value="1"/>
</dbReference>
<dbReference type="STRING" id="112903.SAMN04490178_10850"/>
<dbReference type="PANTHER" id="PTHR37829">
    <property type="entry name" value="PHAGE-LIKE ELEMENT PBSX PROTEIN XKDT"/>
    <property type="match status" value="1"/>
</dbReference>
<dbReference type="InterPro" id="IPR052399">
    <property type="entry name" value="Phage_Baseplate_Assmbl_Protein"/>
</dbReference>
<dbReference type="Pfam" id="PF26078">
    <property type="entry name" value="Baseplate_J_M"/>
    <property type="match status" value="1"/>
</dbReference>
<evidence type="ECO:0000259" key="3">
    <source>
        <dbReference type="Pfam" id="PF26078"/>
    </source>
</evidence>
<dbReference type="EMBL" id="FODY01000008">
    <property type="protein sequence ID" value="SEO98740.1"/>
    <property type="molecule type" value="Genomic_DNA"/>
</dbReference>
<evidence type="ECO:0000313" key="5">
    <source>
        <dbReference type="EMBL" id="SEO98740.1"/>
    </source>
</evidence>
<dbReference type="InterPro" id="IPR058531">
    <property type="entry name" value="Baseplate_J_M"/>
</dbReference>
<dbReference type="InterPro" id="IPR058530">
    <property type="entry name" value="Baseplate_J-like_C"/>
</dbReference>
<evidence type="ECO:0000313" key="6">
    <source>
        <dbReference type="Proteomes" id="UP000198847"/>
    </source>
</evidence>
<feature type="domain" description="Baseplate J-like C-terminal" evidence="4">
    <location>
        <begin position="284"/>
        <end position="370"/>
    </location>
</feature>
<gene>
    <name evidence="5" type="ORF">SAMN04490178_10850</name>
</gene>
<dbReference type="PANTHER" id="PTHR37829:SF3">
    <property type="entry name" value="PROTEIN JAYE-RELATED"/>
    <property type="match status" value="1"/>
</dbReference>
<dbReference type="Pfam" id="PF04865">
    <property type="entry name" value="Baseplate_J"/>
    <property type="match status" value="1"/>
</dbReference>
<organism evidence="5 6">
    <name type="scientific">Propionispora vibrioides</name>
    <dbReference type="NCBI Taxonomy" id="112903"/>
    <lineage>
        <taxon>Bacteria</taxon>
        <taxon>Bacillati</taxon>
        <taxon>Bacillota</taxon>
        <taxon>Negativicutes</taxon>
        <taxon>Selenomonadales</taxon>
        <taxon>Sporomusaceae</taxon>
        <taxon>Propionispora</taxon>
    </lineage>
</organism>
<accession>A0A1H8U654</accession>